<dbReference type="AlphaFoldDB" id="F0T649"/>
<dbReference type="PANTHER" id="PTHR43024">
    <property type="entry name" value="UDP-N-ACETYLMURAMOYL-TRIPEPTIDE--D-ALANYL-D-ALANINE LIGASE"/>
    <property type="match status" value="1"/>
</dbReference>
<dbReference type="Pfam" id="PF08245">
    <property type="entry name" value="Mur_ligase_M"/>
    <property type="match status" value="1"/>
</dbReference>
<dbReference type="InterPro" id="IPR036565">
    <property type="entry name" value="Mur-like_cat_sf"/>
</dbReference>
<dbReference type="EMBL" id="CP002551">
    <property type="protein sequence ID" value="ADZ10556.1"/>
    <property type="molecule type" value="Genomic_DNA"/>
</dbReference>
<dbReference type="SUPFAM" id="SSF53623">
    <property type="entry name" value="MurD-like peptide ligases, catalytic domain"/>
    <property type="match status" value="1"/>
</dbReference>
<feature type="domain" description="Mur ligase central" evidence="4">
    <location>
        <begin position="100"/>
        <end position="299"/>
    </location>
</feature>
<proteinExistence type="predicted"/>
<evidence type="ECO:0000256" key="2">
    <source>
        <dbReference type="ARBA" id="ARBA00022741"/>
    </source>
</evidence>
<evidence type="ECO:0000256" key="1">
    <source>
        <dbReference type="ARBA" id="ARBA00022598"/>
    </source>
</evidence>
<name>F0T649_METLA</name>
<evidence type="ECO:0000313" key="6">
    <source>
        <dbReference type="Proteomes" id="UP000007490"/>
    </source>
</evidence>
<keyword evidence="2" id="KW-0547">Nucleotide-binding</keyword>
<dbReference type="Gene3D" id="3.40.1190.10">
    <property type="entry name" value="Mur-like, catalytic domain"/>
    <property type="match status" value="1"/>
</dbReference>
<dbReference type="eggNOG" id="arCOG02822">
    <property type="taxonomic scope" value="Archaea"/>
</dbReference>
<keyword evidence="6" id="KW-1185">Reference proteome</keyword>
<dbReference type="GO" id="GO:0016881">
    <property type="term" value="F:acid-amino acid ligase activity"/>
    <property type="evidence" value="ECO:0007669"/>
    <property type="project" value="InterPro"/>
</dbReference>
<dbReference type="PANTHER" id="PTHR43024:SF1">
    <property type="entry name" value="UDP-N-ACETYLMURAMOYL-TRIPEPTIDE--D-ALANYL-D-ALANINE LIGASE"/>
    <property type="match status" value="1"/>
</dbReference>
<reference evidence="6" key="1">
    <citation type="submission" date="2011-02" db="EMBL/GenBank/DDBJ databases">
        <title>Complete sequence of Methanobacterium sp. AL-21.</title>
        <authorList>
            <consortium name="US DOE Joint Genome Institute"/>
            <person name="Lucas S."/>
            <person name="Copeland A."/>
            <person name="Lapidus A."/>
            <person name="Cheng J.-F."/>
            <person name="Goodwin L."/>
            <person name="Pitluck S."/>
            <person name="Chertkov O."/>
            <person name="Detter J.C."/>
            <person name="Han C."/>
            <person name="Tapia R."/>
            <person name="Land M."/>
            <person name="Hauser L."/>
            <person name="Kyrpides N."/>
            <person name="Ivanova N."/>
            <person name="Mikhailova N."/>
            <person name="Pagani I."/>
            <person name="Cadillo-Quiroz H."/>
            <person name="Imachi H."/>
            <person name="Zinder S."/>
            <person name="Liu W."/>
            <person name="Woyke T."/>
        </authorList>
    </citation>
    <scope>NUCLEOTIDE SEQUENCE [LARGE SCALE GENOMIC DNA]</scope>
    <source>
        <strain evidence="6">AL-21</strain>
    </source>
</reference>
<accession>F0T649</accession>
<organism evidence="5 6">
    <name type="scientific">Methanobacterium lacus (strain AL-21)</name>
    <dbReference type="NCBI Taxonomy" id="877455"/>
    <lineage>
        <taxon>Archaea</taxon>
        <taxon>Methanobacteriati</taxon>
        <taxon>Methanobacteriota</taxon>
        <taxon>Methanomada group</taxon>
        <taxon>Methanobacteria</taxon>
        <taxon>Methanobacteriales</taxon>
        <taxon>Methanobacteriaceae</taxon>
        <taxon>Methanobacterium</taxon>
    </lineage>
</organism>
<sequence>MDYLVVDMTHGGLIIASELSKLPETHVYAWDIYRTLDESIIEKYSSSSLEFVDGNCFKEPKELTVVSPIHCNLQRHVDMTHHDAVKFILNHKINVPVVEVTGVKGKTSVVWILKEILKHKKPLVLSSLGVEVFDGTKWVKLKGNISITPASIVEAWKLAENYEIGICIFETSLGGTGLADVGVLTNIAENYSIAGNSSNASKAKSQIFKSKMVACDQESFDSKYIKYKENTNTFGILNNSKIIPDLTATNIKYSFDKTDFDVQLSHFKTISSGLIEGTFKLNTFAPAPIHVNNVLAAVSASVMLGISEEKIKTGLLQFKGLNGRTTIKELNGVRIVEEINPGLNVTAVKEAIKMMENIDDVAVVFGGRYGVTCEEIDENSVSQVLNGINEDTKLILVDELGKNVNKLLKRNSIYYNNLKDAVNYASKTNSHNILVVYRSNYSDLEKR</sequence>
<evidence type="ECO:0000256" key="3">
    <source>
        <dbReference type="ARBA" id="ARBA00022840"/>
    </source>
</evidence>
<protein>
    <submittedName>
        <fullName evidence="5">Mur ligase middle domain protein</fullName>
    </submittedName>
</protein>
<dbReference type="InterPro" id="IPR051046">
    <property type="entry name" value="MurCDEF_CellWall_CoF430Synth"/>
</dbReference>
<dbReference type="GeneID" id="10278809"/>
<dbReference type="OrthoDB" id="52890at2157"/>
<dbReference type="Proteomes" id="UP000007490">
    <property type="component" value="Chromosome"/>
</dbReference>
<gene>
    <name evidence="5" type="ordered locus">Metbo_2343</name>
</gene>
<dbReference type="InterPro" id="IPR013221">
    <property type="entry name" value="Mur_ligase_cen"/>
</dbReference>
<reference evidence="5 6" key="2">
    <citation type="journal article" date="2014" name="Int. J. Syst. Evol. Microbiol.">
        <title>Methanobacterium paludis sp. nov. and a novel strain of Methanobacterium lacus isolated from northern peatlands.</title>
        <authorList>
            <person name="Cadillo-Quiroz H."/>
            <person name="Brauer S.L."/>
            <person name="Goodson N."/>
            <person name="Yavitt J.B."/>
            <person name="Zinder S.H."/>
        </authorList>
    </citation>
    <scope>NUCLEOTIDE SEQUENCE [LARGE SCALE GENOMIC DNA]</scope>
    <source>
        <strain evidence="5 6">AL-21</strain>
    </source>
</reference>
<evidence type="ECO:0000313" key="5">
    <source>
        <dbReference type="EMBL" id="ADZ10556.1"/>
    </source>
</evidence>
<dbReference type="GO" id="GO:0005524">
    <property type="term" value="F:ATP binding"/>
    <property type="evidence" value="ECO:0007669"/>
    <property type="project" value="UniProtKB-KW"/>
</dbReference>
<keyword evidence="3" id="KW-0067">ATP-binding</keyword>
<dbReference type="HOGENOM" id="CLU_047362_0_0_2"/>
<dbReference type="NCBIfam" id="NF033197">
    <property type="entry name" value="F430_CfbE"/>
    <property type="match status" value="1"/>
</dbReference>
<dbReference type="STRING" id="877455.Metbo_2343"/>
<dbReference type="KEGG" id="mel:Metbo_2343"/>
<keyword evidence="1 5" id="KW-0436">Ligase</keyword>
<evidence type="ECO:0000259" key="4">
    <source>
        <dbReference type="Pfam" id="PF08245"/>
    </source>
</evidence>
<dbReference type="RefSeq" id="WP_013645907.1">
    <property type="nucleotide sequence ID" value="NC_015216.1"/>
</dbReference>